<accession>A0A8J5FG60</accession>
<keyword evidence="5" id="KW-0963">Cytoplasm</keyword>
<dbReference type="GO" id="GO:0030014">
    <property type="term" value="C:CCR4-NOT complex"/>
    <property type="evidence" value="ECO:0007669"/>
    <property type="project" value="InterPro"/>
</dbReference>
<dbReference type="GO" id="GO:0005737">
    <property type="term" value="C:cytoplasm"/>
    <property type="evidence" value="ECO:0007669"/>
    <property type="project" value="UniProtKB-SubCell"/>
</dbReference>
<protein>
    <recommendedName>
        <fullName evidence="4">CCR4-NOT transcription complex subunit 11</fullName>
    </recommendedName>
</protein>
<evidence type="ECO:0000313" key="12">
    <source>
        <dbReference type="Proteomes" id="UP000734854"/>
    </source>
</evidence>
<keyword evidence="9" id="KW-0539">Nucleus</keyword>
<dbReference type="PANTHER" id="PTHR15975:SF0">
    <property type="entry name" value="CCR4-NOT TRANSCRIPTION COMPLEX SUBUNIT 11"/>
    <property type="match status" value="1"/>
</dbReference>
<evidence type="ECO:0000256" key="8">
    <source>
        <dbReference type="ARBA" id="ARBA00023163"/>
    </source>
</evidence>
<keyword evidence="12" id="KW-1185">Reference proteome</keyword>
<feature type="signal peptide" evidence="10">
    <location>
        <begin position="1"/>
        <end position="19"/>
    </location>
</feature>
<gene>
    <name evidence="11" type="ORF">ZIOFF_054610</name>
</gene>
<evidence type="ECO:0000256" key="6">
    <source>
        <dbReference type="ARBA" id="ARBA00023015"/>
    </source>
</evidence>
<comment type="caution">
    <text evidence="11">The sequence shown here is derived from an EMBL/GenBank/DDBJ whole genome shotgun (WGS) entry which is preliminary data.</text>
</comment>
<dbReference type="GO" id="GO:0005634">
    <property type="term" value="C:nucleus"/>
    <property type="evidence" value="ECO:0007669"/>
    <property type="project" value="UniProtKB-SubCell"/>
</dbReference>
<evidence type="ECO:0000313" key="11">
    <source>
        <dbReference type="EMBL" id="KAG6486040.1"/>
    </source>
</evidence>
<keyword evidence="6" id="KW-0805">Transcription regulation</keyword>
<evidence type="ECO:0000256" key="4">
    <source>
        <dbReference type="ARBA" id="ARBA00014872"/>
    </source>
</evidence>
<name>A0A8J5FG60_ZINOF</name>
<keyword evidence="10" id="KW-0732">Signal</keyword>
<dbReference type="Proteomes" id="UP000734854">
    <property type="component" value="Unassembled WGS sequence"/>
</dbReference>
<reference evidence="11 12" key="1">
    <citation type="submission" date="2020-08" db="EMBL/GenBank/DDBJ databases">
        <title>Plant Genome Project.</title>
        <authorList>
            <person name="Zhang R.-G."/>
        </authorList>
    </citation>
    <scope>NUCLEOTIDE SEQUENCE [LARGE SCALE GENOMIC DNA]</scope>
    <source>
        <tissue evidence="11">Rhizome</tissue>
    </source>
</reference>
<evidence type="ECO:0000256" key="2">
    <source>
        <dbReference type="ARBA" id="ARBA00004496"/>
    </source>
</evidence>
<evidence type="ECO:0000256" key="3">
    <source>
        <dbReference type="ARBA" id="ARBA00008030"/>
    </source>
</evidence>
<comment type="similarity">
    <text evidence="3">Belongs to the CNOT11 family.</text>
</comment>
<dbReference type="EMBL" id="JACMSC010000015">
    <property type="protein sequence ID" value="KAG6486040.1"/>
    <property type="molecule type" value="Genomic_DNA"/>
</dbReference>
<dbReference type="AlphaFoldDB" id="A0A8J5FG60"/>
<comment type="subcellular location">
    <subcellularLocation>
        <location evidence="2">Cytoplasm</location>
    </subcellularLocation>
    <subcellularLocation>
        <location evidence="1">Nucleus</location>
    </subcellularLocation>
</comment>
<dbReference type="PANTHER" id="PTHR15975">
    <property type="entry name" value="CCR4-NOT TRANSCRIPTION COMPLEX SUBUNIT 11"/>
    <property type="match status" value="1"/>
</dbReference>
<feature type="chain" id="PRO_5035229388" description="CCR4-NOT transcription complex subunit 11" evidence="10">
    <location>
        <begin position="20"/>
        <end position="113"/>
    </location>
</feature>
<evidence type="ECO:0000256" key="9">
    <source>
        <dbReference type="ARBA" id="ARBA00023242"/>
    </source>
</evidence>
<evidence type="ECO:0000256" key="7">
    <source>
        <dbReference type="ARBA" id="ARBA00023158"/>
    </source>
</evidence>
<proteinExistence type="inferred from homology"/>
<dbReference type="InterPro" id="IPR019312">
    <property type="entry name" value="CNOT11"/>
</dbReference>
<dbReference type="GO" id="GO:0031047">
    <property type="term" value="P:regulatory ncRNA-mediated gene silencing"/>
    <property type="evidence" value="ECO:0007669"/>
    <property type="project" value="UniProtKB-KW"/>
</dbReference>
<keyword evidence="8" id="KW-0804">Transcription</keyword>
<evidence type="ECO:0000256" key="1">
    <source>
        <dbReference type="ARBA" id="ARBA00004123"/>
    </source>
</evidence>
<evidence type="ECO:0000256" key="10">
    <source>
        <dbReference type="SAM" id="SignalP"/>
    </source>
</evidence>
<keyword evidence="7" id="KW-0943">RNA-mediated gene silencing</keyword>
<evidence type="ECO:0000256" key="5">
    <source>
        <dbReference type="ARBA" id="ARBA00022490"/>
    </source>
</evidence>
<organism evidence="11 12">
    <name type="scientific">Zingiber officinale</name>
    <name type="common">Ginger</name>
    <name type="synonym">Amomum zingiber</name>
    <dbReference type="NCBI Taxonomy" id="94328"/>
    <lineage>
        <taxon>Eukaryota</taxon>
        <taxon>Viridiplantae</taxon>
        <taxon>Streptophyta</taxon>
        <taxon>Embryophyta</taxon>
        <taxon>Tracheophyta</taxon>
        <taxon>Spermatophyta</taxon>
        <taxon>Magnoliopsida</taxon>
        <taxon>Liliopsida</taxon>
        <taxon>Zingiberales</taxon>
        <taxon>Zingiberaceae</taxon>
        <taxon>Zingiber</taxon>
    </lineage>
</organism>
<sequence length="113" mass="12486">MSVLSINFCLLFQIQIYLSALMLLHEPKLSAAGTKPRIGLGPQWIRPAPPMLPVLDGELIWLNPDSNHELLWDYGMCADTSRGAAVRDLIAKALKGPPAPAQQEVMFSFTLTR</sequence>